<protein>
    <submittedName>
        <fullName evidence="1">Methionine biosynthesis protein MetW</fullName>
    </submittedName>
</protein>
<name>A0ABX7Y233_9ACTN</name>
<dbReference type="CDD" id="cd02440">
    <property type="entry name" value="AdoMet_MTases"/>
    <property type="match status" value="1"/>
</dbReference>
<dbReference type="Gene3D" id="3.40.50.150">
    <property type="entry name" value="Vaccinia Virus protein VP39"/>
    <property type="match status" value="1"/>
</dbReference>
<evidence type="ECO:0000313" key="2">
    <source>
        <dbReference type="Proteomes" id="UP000678513"/>
    </source>
</evidence>
<evidence type="ECO:0000313" key="1">
    <source>
        <dbReference type="EMBL" id="QUC06838.1"/>
    </source>
</evidence>
<dbReference type="InterPro" id="IPR029063">
    <property type="entry name" value="SAM-dependent_MTases_sf"/>
</dbReference>
<organism evidence="1 2">
    <name type="scientific">Arachnia rubra</name>
    <dbReference type="NCBI Taxonomy" id="1547448"/>
    <lineage>
        <taxon>Bacteria</taxon>
        <taxon>Bacillati</taxon>
        <taxon>Actinomycetota</taxon>
        <taxon>Actinomycetes</taxon>
        <taxon>Propionibacteriales</taxon>
        <taxon>Propionibacteriaceae</taxon>
        <taxon>Arachnia</taxon>
    </lineage>
</organism>
<dbReference type="RefSeq" id="WP_212320830.1">
    <property type="nucleotide sequence ID" value="NZ_AP024463.1"/>
</dbReference>
<dbReference type="EMBL" id="CP072384">
    <property type="protein sequence ID" value="QUC06838.1"/>
    <property type="molecule type" value="Genomic_DNA"/>
</dbReference>
<dbReference type="Pfam" id="PF07021">
    <property type="entry name" value="MetW"/>
    <property type="match status" value="1"/>
</dbReference>
<dbReference type="SUPFAM" id="SSF53335">
    <property type="entry name" value="S-adenosyl-L-methionine-dependent methyltransferases"/>
    <property type="match status" value="1"/>
</dbReference>
<reference evidence="1 2" key="1">
    <citation type="submission" date="2021-03" db="EMBL/GenBank/DDBJ databases">
        <title>Human Oral Microbial Genomes.</title>
        <authorList>
            <person name="Johnston C.D."/>
            <person name="Chen T."/>
            <person name="Dewhirst F.E."/>
        </authorList>
    </citation>
    <scope>NUCLEOTIDE SEQUENCE [LARGE SCALE GENOMIC DNA]</scope>
    <source>
        <strain evidence="1 2">DSMZ 100122</strain>
    </source>
</reference>
<accession>A0ABX7Y233</accession>
<keyword evidence="2" id="KW-1185">Reference proteome</keyword>
<sequence>MTRADLRLIASLIPECSRVLDLGCGNGELLRLLEGRGCHGTGVEIEPELFLAALRHGVNVIDLDINSQLDQFADGAYDVVVLSRTLQNLRQPAEVLREMTRIASHGIVSMPNFVHWRNRLRLLTGRMPVTKDLPYSWYDSPNLHFTSLKDLAPLFTGLGLEVERCIPIDDSGRPLRTGEWGANLFASSAVYLLQARR</sequence>
<gene>
    <name evidence="1" type="primary">metW</name>
    <name evidence="1" type="ORF">J5A65_07515</name>
</gene>
<dbReference type="Proteomes" id="UP000678513">
    <property type="component" value="Chromosome"/>
</dbReference>
<proteinExistence type="predicted"/>
<dbReference type="InterPro" id="IPR010743">
    <property type="entry name" value="Methionine_synth_MetW"/>
</dbReference>
<dbReference type="NCBIfam" id="TIGR02081">
    <property type="entry name" value="metW"/>
    <property type="match status" value="1"/>
</dbReference>